<evidence type="ECO:0000256" key="1">
    <source>
        <dbReference type="SAM" id="Phobius"/>
    </source>
</evidence>
<accession>A0A8S5QEI0</accession>
<name>A0A8S5QEI0_9CAUD</name>
<keyword evidence="1" id="KW-0812">Transmembrane</keyword>
<keyword evidence="1" id="KW-1133">Transmembrane helix</keyword>
<sequence>MQTTALSMRQAQGRVLGKREVKAKAKTWLNAKSKVMTNMFGMEVTRLEGLRVYWAFGLMTVGAALSGVSLLVTALCVALAGYNVYKLNVEHPEEKGGER</sequence>
<protein>
    <submittedName>
        <fullName evidence="2">Uncharacterized protein</fullName>
    </submittedName>
</protein>
<evidence type="ECO:0000313" key="2">
    <source>
        <dbReference type="EMBL" id="DAE17283.1"/>
    </source>
</evidence>
<proteinExistence type="predicted"/>
<feature type="transmembrane region" description="Helical" evidence="1">
    <location>
        <begin position="52"/>
        <end position="82"/>
    </location>
</feature>
<reference evidence="2" key="1">
    <citation type="journal article" date="2021" name="Proc. Natl. Acad. Sci. U.S.A.">
        <title>A Catalog of Tens of Thousands of Viruses from Human Metagenomes Reveals Hidden Associations with Chronic Diseases.</title>
        <authorList>
            <person name="Tisza M.J."/>
            <person name="Buck C.B."/>
        </authorList>
    </citation>
    <scope>NUCLEOTIDE SEQUENCE</scope>
    <source>
        <strain evidence="2">CtEIp38</strain>
    </source>
</reference>
<dbReference type="EMBL" id="BK015638">
    <property type="protein sequence ID" value="DAE17283.1"/>
    <property type="molecule type" value="Genomic_DNA"/>
</dbReference>
<organism evidence="2">
    <name type="scientific">Siphoviridae sp. ctEIp38</name>
    <dbReference type="NCBI Taxonomy" id="2825394"/>
    <lineage>
        <taxon>Viruses</taxon>
        <taxon>Duplodnaviria</taxon>
        <taxon>Heunggongvirae</taxon>
        <taxon>Uroviricota</taxon>
        <taxon>Caudoviricetes</taxon>
    </lineage>
</organism>
<keyword evidence="1" id="KW-0472">Membrane</keyword>